<dbReference type="GO" id="GO:0016491">
    <property type="term" value="F:oxidoreductase activity"/>
    <property type="evidence" value="ECO:0007669"/>
    <property type="project" value="UniProtKB-KW"/>
</dbReference>
<protein>
    <submittedName>
        <fullName evidence="4">Gfo/Idh/MocA family oxidoreductase</fullName>
    </submittedName>
</protein>
<evidence type="ECO:0000313" key="4">
    <source>
        <dbReference type="EMBL" id="MCS7477708.1"/>
    </source>
</evidence>
<keyword evidence="5" id="KW-1185">Reference proteome</keyword>
<dbReference type="PANTHER" id="PTHR43708">
    <property type="entry name" value="CONSERVED EXPRESSED OXIDOREDUCTASE (EUROFUNG)"/>
    <property type="match status" value="1"/>
</dbReference>
<evidence type="ECO:0000259" key="3">
    <source>
        <dbReference type="Pfam" id="PF01408"/>
    </source>
</evidence>
<organism evidence="4 5">
    <name type="scientific">Umezawaea endophytica</name>
    <dbReference type="NCBI Taxonomy" id="1654476"/>
    <lineage>
        <taxon>Bacteria</taxon>
        <taxon>Bacillati</taxon>
        <taxon>Actinomycetota</taxon>
        <taxon>Actinomycetes</taxon>
        <taxon>Pseudonocardiales</taxon>
        <taxon>Pseudonocardiaceae</taxon>
        <taxon>Umezawaea</taxon>
    </lineage>
</organism>
<dbReference type="PANTHER" id="PTHR43708:SF5">
    <property type="entry name" value="CONSERVED EXPRESSED OXIDOREDUCTASE (EUROFUNG)-RELATED"/>
    <property type="match status" value="1"/>
</dbReference>
<dbReference type="Proteomes" id="UP001141259">
    <property type="component" value="Unassembled WGS sequence"/>
</dbReference>
<name>A0A9X2VJF0_9PSEU</name>
<keyword evidence="2" id="KW-0560">Oxidoreductase</keyword>
<evidence type="ECO:0000256" key="1">
    <source>
        <dbReference type="ARBA" id="ARBA00010928"/>
    </source>
</evidence>
<dbReference type="Gene3D" id="3.40.50.720">
    <property type="entry name" value="NAD(P)-binding Rossmann-like Domain"/>
    <property type="match status" value="1"/>
</dbReference>
<evidence type="ECO:0000313" key="5">
    <source>
        <dbReference type="Proteomes" id="UP001141259"/>
    </source>
</evidence>
<dbReference type="RefSeq" id="WP_259623222.1">
    <property type="nucleotide sequence ID" value="NZ_JANYMP010000005.1"/>
</dbReference>
<gene>
    <name evidence="4" type="ORF">NZH93_12660</name>
</gene>
<dbReference type="GO" id="GO:0000166">
    <property type="term" value="F:nucleotide binding"/>
    <property type="evidence" value="ECO:0007669"/>
    <property type="project" value="InterPro"/>
</dbReference>
<accession>A0A9X2VJF0</accession>
<dbReference type="InterPro" id="IPR000683">
    <property type="entry name" value="Gfo/Idh/MocA-like_OxRdtase_N"/>
</dbReference>
<proteinExistence type="inferred from homology"/>
<dbReference type="EMBL" id="JANYMP010000005">
    <property type="protein sequence ID" value="MCS7477708.1"/>
    <property type="molecule type" value="Genomic_DNA"/>
</dbReference>
<sequence>MRIGIVGTENSHVDHVIDHLNTERGHDGARVVAVSGGPSERNEALRAKGDLERIVDEPGDLLDLVDAVVVADRHGGLHRAHALPFLEAGLPVFVDKPLACTVSDAEALVAAARANNAALTSYSALRWLPDTDALAAVAGPDLVTASGPADPASPHGGVFFYGIHPVDVALRLARGAVGEVEVTRLTDGVIARAAVGDATVRIELAFPRDGVDPPFRGSVRADGRTTERALTLDRHYFVPGLELFLAMVETGRPPVEYDDLLRPVRLLHAIAEAVD</sequence>
<evidence type="ECO:0000256" key="2">
    <source>
        <dbReference type="ARBA" id="ARBA00023002"/>
    </source>
</evidence>
<comment type="similarity">
    <text evidence="1">Belongs to the Gfo/Idh/MocA family.</text>
</comment>
<dbReference type="InterPro" id="IPR051317">
    <property type="entry name" value="Gfo/Idh/MocA_oxidoreduct"/>
</dbReference>
<dbReference type="Pfam" id="PF01408">
    <property type="entry name" value="GFO_IDH_MocA"/>
    <property type="match status" value="1"/>
</dbReference>
<dbReference type="SUPFAM" id="SSF51735">
    <property type="entry name" value="NAD(P)-binding Rossmann-fold domains"/>
    <property type="match status" value="1"/>
</dbReference>
<dbReference type="InterPro" id="IPR036291">
    <property type="entry name" value="NAD(P)-bd_dom_sf"/>
</dbReference>
<comment type="caution">
    <text evidence="4">The sequence shown here is derived from an EMBL/GenBank/DDBJ whole genome shotgun (WGS) entry which is preliminary data.</text>
</comment>
<reference evidence="4" key="1">
    <citation type="submission" date="2022-08" db="EMBL/GenBank/DDBJ databases">
        <authorList>
            <person name="Tistechok S."/>
            <person name="Samborskyy M."/>
            <person name="Roman I."/>
        </authorList>
    </citation>
    <scope>NUCLEOTIDE SEQUENCE</scope>
    <source>
        <strain evidence="4">DSM 103496</strain>
    </source>
</reference>
<dbReference type="AlphaFoldDB" id="A0A9X2VJF0"/>
<feature type="domain" description="Gfo/Idh/MocA-like oxidoreductase N-terminal" evidence="3">
    <location>
        <begin position="1"/>
        <end position="120"/>
    </location>
</feature>